<dbReference type="GO" id="GO:0045893">
    <property type="term" value="P:positive regulation of DNA-templated transcription"/>
    <property type="evidence" value="ECO:0007669"/>
    <property type="project" value="TreeGrafter"/>
</dbReference>
<accession>A0A165S5F3</accession>
<dbReference type="EMBL" id="KV425576">
    <property type="protein sequence ID" value="KZT24697.1"/>
    <property type="molecule type" value="Genomic_DNA"/>
</dbReference>
<dbReference type="InterPro" id="IPR037869">
    <property type="entry name" value="Spp1/CFP1"/>
</dbReference>
<dbReference type="InterPro" id="IPR001965">
    <property type="entry name" value="Znf_PHD"/>
</dbReference>
<dbReference type="OrthoDB" id="436852at2759"/>
<dbReference type="PROSITE" id="PS50016">
    <property type="entry name" value="ZF_PHD_2"/>
    <property type="match status" value="1"/>
</dbReference>
<evidence type="ECO:0000256" key="7">
    <source>
        <dbReference type="SAM" id="MobiDB-lite"/>
    </source>
</evidence>
<dbReference type="PROSITE" id="PS01359">
    <property type="entry name" value="ZF_PHD_1"/>
    <property type="match status" value="1"/>
</dbReference>
<feature type="compositionally biased region" description="Pro residues" evidence="7">
    <location>
        <begin position="139"/>
        <end position="156"/>
    </location>
</feature>
<gene>
    <name evidence="9" type="ORF">NEOLEDRAFT_1134750</name>
</gene>
<comment type="subcellular location">
    <subcellularLocation>
        <location evidence="1">Nucleus</location>
    </subcellularLocation>
</comment>
<dbReference type="Proteomes" id="UP000076761">
    <property type="component" value="Unassembled WGS sequence"/>
</dbReference>
<evidence type="ECO:0000256" key="3">
    <source>
        <dbReference type="ARBA" id="ARBA00022771"/>
    </source>
</evidence>
<dbReference type="SUPFAM" id="SSF57903">
    <property type="entry name" value="FYVE/PHD zinc finger"/>
    <property type="match status" value="1"/>
</dbReference>
<dbReference type="GO" id="GO:0048188">
    <property type="term" value="C:Set1C/COMPASS complex"/>
    <property type="evidence" value="ECO:0007669"/>
    <property type="project" value="InterPro"/>
</dbReference>
<evidence type="ECO:0000256" key="1">
    <source>
        <dbReference type="ARBA" id="ARBA00004123"/>
    </source>
</evidence>
<keyword evidence="5" id="KW-0539">Nucleus</keyword>
<reference evidence="9 10" key="1">
    <citation type="journal article" date="2016" name="Mol. Biol. Evol.">
        <title>Comparative Genomics of Early-Diverging Mushroom-Forming Fungi Provides Insights into the Origins of Lignocellulose Decay Capabilities.</title>
        <authorList>
            <person name="Nagy L.G."/>
            <person name="Riley R."/>
            <person name="Tritt A."/>
            <person name="Adam C."/>
            <person name="Daum C."/>
            <person name="Floudas D."/>
            <person name="Sun H."/>
            <person name="Yadav J.S."/>
            <person name="Pangilinan J."/>
            <person name="Larsson K.H."/>
            <person name="Matsuura K."/>
            <person name="Barry K."/>
            <person name="Labutti K."/>
            <person name="Kuo R."/>
            <person name="Ohm R.A."/>
            <person name="Bhattacharya S.S."/>
            <person name="Shirouzu T."/>
            <person name="Yoshinaga Y."/>
            <person name="Martin F.M."/>
            <person name="Grigoriev I.V."/>
            <person name="Hibbett D.S."/>
        </authorList>
    </citation>
    <scope>NUCLEOTIDE SEQUENCE [LARGE SCALE GENOMIC DNA]</scope>
    <source>
        <strain evidence="9 10">HHB14362 ss-1</strain>
    </source>
</reference>
<proteinExistence type="predicted"/>
<feature type="region of interest" description="Disordered" evidence="7">
    <location>
        <begin position="129"/>
        <end position="165"/>
    </location>
</feature>
<dbReference type="STRING" id="1314782.A0A165S5F3"/>
<feature type="region of interest" description="Disordered" evidence="7">
    <location>
        <begin position="213"/>
        <end position="239"/>
    </location>
</feature>
<dbReference type="GO" id="GO:0008270">
    <property type="term" value="F:zinc ion binding"/>
    <property type="evidence" value="ECO:0007669"/>
    <property type="project" value="UniProtKB-KW"/>
</dbReference>
<dbReference type="InterPro" id="IPR019787">
    <property type="entry name" value="Znf_PHD-finger"/>
</dbReference>
<feature type="region of interest" description="Disordered" evidence="7">
    <location>
        <begin position="53"/>
        <end position="87"/>
    </location>
</feature>
<feature type="compositionally biased region" description="Basic and acidic residues" evidence="7">
    <location>
        <begin position="783"/>
        <end position="792"/>
    </location>
</feature>
<dbReference type="SMART" id="SM00249">
    <property type="entry name" value="PHD"/>
    <property type="match status" value="1"/>
</dbReference>
<feature type="compositionally biased region" description="Acidic residues" evidence="7">
    <location>
        <begin position="513"/>
        <end position="524"/>
    </location>
</feature>
<dbReference type="InterPro" id="IPR013083">
    <property type="entry name" value="Znf_RING/FYVE/PHD"/>
</dbReference>
<feature type="region of interest" description="Disordered" evidence="7">
    <location>
        <begin position="1"/>
        <end position="26"/>
    </location>
</feature>
<evidence type="ECO:0000313" key="9">
    <source>
        <dbReference type="EMBL" id="KZT24697.1"/>
    </source>
</evidence>
<evidence type="ECO:0000256" key="6">
    <source>
        <dbReference type="PROSITE-ProRule" id="PRU00146"/>
    </source>
</evidence>
<feature type="region of interest" description="Disordered" evidence="7">
    <location>
        <begin position="330"/>
        <end position="390"/>
    </location>
</feature>
<keyword evidence="10" id="KW-1185">Reference proteome</keyword>
<dbReference type="CDD" id="cd15522">
    <property type="entry name" value="PHD_TAF3"/>
    <property type="match status" value="1"/>
</dbReference>
<name>A0A165S5F3_9AGAM</name>
<organism evidence="9 10">
    <name type="scientific">Neolentinus lepideus HHB14362 ss-1</name>
    <dbReference type="NCBI Taxonomy" id="1314782"/>
    <lineage>
        <taxon>Eukaryota</taxon>
        <taxon>Fungi</taxon>
        <taxon>Dikarya</taxon>
        <taxon>Basidiomycota</taxon>
        <taxon>Agaricomycotina</taxon>
        <taxon>Agaricomycetes</taxon>
        <taxon>Gloeophyllales</taxon>
        <taxon>Gloeophyllaceae</taxon>
        <taxon>Neolentinus</taxon>
    </lineage>
</organism>
<feature type="compositionally biased region" description="Polar residues" evidence="7">
    <location>
        <begin position="213"/>
        <end position="222"/>
    </location>
</feature>
<feature type="region of interest" description="Disordered" evidence="7">
    <location>
        <begin position="509"/>
        <end position="545"/>
    </location>
</feature>
<keyword evidence="4" id="KW-0862">Zinc</keyword>
<feature type="compositionally biased region" description="Basic and acidic residues" evidence="7">
    <location>
        <begin position="678"/>
        <end position="688"/>
    </location>
</feature>
<keyword evidence="2" id="KW-0479">Metal-binding</keyword>
<evidence type="ECO:0000256" key="4">
    <source>
        <dbReference type="ARBA" id="ARBA00022833"/>
    </source>
</evidence>
<feature type="compositionally biased region" description="Polar residues" evidence="7">
    <location>
        <begin position="53"/>
        <end position="63"/>
    </location>
</feature>
<evidence type="ECO:0000256" key="5">
    <source>
        <dbReference type="ARBA" id="ARBA00023242"/>
    </source>
</evidence>
<dbReference type="PANTHER" id="PTHR46174">
    <property type="entry name" value="CXXC-TYPE ZINC FINGER PROTEIN 1"/>
    <property type="match status" value="1"/>
</dbReference>
<feature type="compositionally biased region" description="Polar residues" evidence="7">
    <location>
        <begin position="7"/>
        <end position="23"/>
    </location>
</feature>
<dbReference type="AlphaFoldDB" id="A0A165S5F3"/>
<sequence length="801" mass="87020">MPDLSPKGTTLSISTNADPSVSDNDIAGRYVQSSNFASDQGLQMTPHMASTSLLLADNEQGNSGLLPPFGYQQNTHLPTPQSPKHAYLRGDASRLSPESPLLNRHHQAPLLAPVPLSRRATLAHEGSKLRAPHIMTPDSSPPAPPVTPPPSSPPVQPLDATPKQEPLKLPKVDVNATPLGPAAIISSPRSAHSGEKVGHSRLSSPFMEKLSITSRSHRSVSPPTRALDPDDVFTAPPGIDVRPARAESARLQALRMKYLTGQSMAESEAEIEARRPDYLKRLQPSGTLSLDDLTSMNTSARLGIKDSPVKGRRIQLFQETSEESFEESLMAGGYPRYGSGSGYDVPRTPGKDRSSELSEHTLAWLQQSTPGAPGPSKVVEPETPPDERALKKRKRLAAFQRDGSVANATLPRRKLVPVYVEGRGRVLMDVPPEDAVVEDDAPAKRKKNRRRKPAAASVGLPSLVKQGIAATTGPNWPDEQFPWCVRRQEREELAQAEEEERLRRIAEFLERDSGDEDSDPDEELLPPATWGQVHEYPPKPSRMGRGKMVPLRANPGGGHSVHGSVYLPSGPADARAALLSKRAARRLRYRLQHPESEDDEADTISCICRGRNDGEEAVQCDRCDGWYHLSCVGLRSVADLGPADTIWYCPKCTSSCDDEERTPSPDLVPSSEPTLVPGDDRPAPRTPRDPLFFDPSVQESRTPERNLFSTPTFNFLSSSPGKDGFDPTSTPSRGVALSRFGLFSTPGQGVFGSGSVGGRLSFSGDAFSTPVRASVMNINADDTPVRRSETGSKEQLNLPER</sequence>
<protein>
    <recommendedName>
        <fullName evidence="8">PHD-type domain-containing protein</fullName>
    </recommendedName>
</protein>
<evidence type="ECO:0000259" key="8">
    <source>
        <dbReference type="PROSITE" id="PS50016"/>
    </source>
</evidence>
<dbReference type="InterPro" id="IPR019786">
    <property type="entry name" value="Zinc_finger_PHD-type_CS"/>
</dbReference>
<dbReference type="Pfam" id="PF00628">
    <property type="entry name" value="PHD"/>
    <property type="match status" value="1"/>
</dbReference>
<feature type="compositionally biased region" description="Basic residues" evidence="7">
    <location>
        <begin position="444"/>
        <end position="453"/>
    </location>
</feature>
<feature type="region of interest" description="Disordered" evidence="7">
    <location>
        <begin position="779"/>
        <end position="801"/>
    </location>
</feature>
<dbReference type="InParanoid" id="A0A165S5F3"/>
<keyword evidence="3 6" id="KW-0863">Zinc-finger</keyword>
<evidence type="ECO:0000313" key="10">
    <source>
        <dbReference type="Proteomes" id="UP000076761"/>
    </source>
</evidence>
<feature type="region of interest" description="Disordered" evidence="7">
    <location>
        <begin position="437"/>
        <end position="460"/>
    </location>
</feature>
<feature type="region of interest" description="Disordered" evidence="7">
    <location>
        <begin position="659"/>
        <end position="713"/>
    </location>
</feature>
<dbReference type="Gene3D" id="3.30.40.10">
    <property type="entry name" value="Zinc/RING finger domain, C3HC4 (zinc finger)"/>
    <property type="match status" value="1"/>
</dbReference>
<dbReference type="PANTHER" id="PTHR46174:SF1">
    <property type="entry name" value="CXXC-TYPE ZINC FINGER PROTEIN 1"/>
    <property type="match status" value="1"/>
</dbReference>
<feature type="compositionally biased region" description="Basic and acidic residues" evidence="7">
    <location>
        <begin position="349"/>
        <end position="359"/>
    </location>
</feature>
<dbReference type="InterPro" id="IPR011011">
    <property type="entry name" value="Znf_FYVE_PHD"/>
</dbReference>
<evidence type="ECO:0000256" key="2">
    <source>
        <dbReference type="ARBA" id="ARBA00022723"/>
    </source>
</evidence>
<feature type="domain" description="PHD-type" evidence="8">
    <location>
        <begin position="603"/>
        <end position="655"/>
    </location>
</feature>